<organism evidence="1 2">
    <name type="scientific">Mesorhizobium newzealandense</name>
    <dbReference type="NCBI Taxonomy" id="1300302"/>
    <lineage>
        <taxon>Bacteria</taxon>
        <taxon>Pseudomonadati</taxon>
        <taxon>Pseudomonadota</taxon>
        <taxon>Alphaproteobacteria</taxon>
        <taxon>Hyphomicrobiales</taxon>
        <taxon>Phyllobacteriaceae</taxon>
        <taxon>Mesorhizobium</taxon>
    </lineage>
</organism>
<evidence type="ECO:0000313" key="1">
    <source>
        <dbReference type="EMBL" id="MFD1986558.1"/>
    </source>
</evidence>
<evidence type="ECO:0008006" key="3">
    <source>
        <dbReference type="Google" id="ProtNLM"/>
    </source>
</evidence>
<dbReference type="EMBL" id="JBHUGZ010000019">
    <property type="protein sequence ID" value="MFD1986558.1"/>
    <property type="molecule type" value="Genomic_DNA"/>
</dbReference>
<proteinExistence type="predicted"/>
<accession>A0ABW4UGB3</accession>
<comment type="caution">
    <text evidence="1">The sequence shown here is derived from an EMBL/GenBank/DDBJ whole genome shotgun (WGS) entry which is preliminary data.</text>
</comment>
<gene>
    <name evidence="1" type="ORF">ACFSOZ_29395</name>
</gene>
<protein>
    <recommendedName>
        <fullName evidence="3">DNA alkylation repair protein</fullName>
    </recommendedName>
</protein>
<name>A0ABW4UGB3_9HYPH</name>
<sequence>MQPDDQLQRLIDDCYAAFEPYPRPHAMHASPLRDPVALLKTLSSAPLRELTGEQIGPYAGYAITTVGDIDDYKHFLPRILDQAVQERQWTGVEPPVIAQRLKRAKWLTWPGHEQAAIRALFAGAWSQVLQEDPDEEDADSWLCGIGCLDLDLAAMLAKWLAAPSVNAALQLASFMQTGAEFVFENDAIERSFWSHVDEVKIHQMRRWLLSPPVHQLVLLARGRVAPSRLWLIDKALEALASFGPARLH</sequence>
<keyword evidence="2" id="KW-1185">Reference proteome</keyword>
<dbReference type="Proteomes" id="UP001597405">
    <property type="component" value="Unassembled WGS sequence"/>
</dbReference>
<reference evidence="2" key="1">
    <citation type="journal article" date="2019" name="Int. J. Syst. Evol. Microbiol.">
        <title>The Global Catalogue of Microorganisms (GCM) 10K type strain sequencing project: providing services to taxonomists for standard genome sequencing and annotation.</title>
        <authorList>
            <consortium name="The Broad Institute Genomics Platform"/>
            <consortium name="The Broad Institute Genome Sequencing Center for Infectious Disease"/>
            <person name="Wu L."/>
            <person name="Ma J."/>
        </authorList>
    </citation>
    <scope>NUCLEOTIDE SEQUENCE [LARGE SCALE GENOMIC DNA]</scope>
    <source>
        <strain evidence="2">CGMCC 1.16225</strain>
    </source>
</reference>
<evidence type="ECO:0000313" key="2">
    <source>
        <dbReference type="Proteomes" id="UP001597405"/>
    </source>
</evidence>
<dbReference type="RefSeq" id="WP_379103837.1">
    <property type="nucleotide sequence ID" value="NZ_JBHUGZ010000019.1"/>
</dbReference>